<sequence>MCEINDKIFDDKHVRQRSDDGGLGSIRNNGLETVILRDLFFSGWIFFCATVMDTNELALLCSALSVKERDGLVKTLDEGLINMGERRLSLCLVGRVFTSKLINREAFMNVIPSVWRISEGVEVEWIEVNTFAFHFKNFEDLKRVLSGGPWSFDRAMIIFEEPVGDGDIKNMKFNKLDIWVQIHNMPLLCMTEEIGIFLGKMIGDVHDVDLEAAKDVSGRFIRVRVVIDVLEPLLRSLRVDLLGNGKITTMLLRHERLLDYCFKCSCLGHSLLECTDTSEGRDMKSEANLRLNVWLRTNSPPKRFTFRNGRHDRPWGENSNKGHKNRSSDDWRKGSGATTEEIRAGERWRSKCSSGQRKLEGCSSATLRCMGKGKDSIDSGENRVAAQY</sequence>
<evidence type="ECO:0000313" key="4">
    <source>
        <dbReference type="Proteomes" id="UP000323000"/>
    </source>
</evidence>
<dbReference type="InterPro" id="IPR025558">
    <property type="entry name" value="DUF4283"/>
</dbReference>
<comment type="caution">
    <text evidence="3">The sequence shown here is derived from an EMBL/GenBank/DDBJ whole genome shotgun (WGS) entry which is preliminary data.</text>
</comment>
<dbReference type="InterPro" id="IPR040256">
    <property type="entry name" value="At4g02000-like"/>
</dbReference>
<evidence type="ECO:0000313" key="3">
    <source>
        <dbReference type="EMBL" id="TXG60692.1"/>
    </source>
</evidence>
<dbReference type="EMBL" id="VAHF01000006">
    <property type="protein sequence ID" value="TXG60692.1"/>
    <property type="molecule type" value="Genomic_DNA"/>
</dbReference>
<dbReference type="PANTHER" id="PTHR31286">
    <property type="entry name" value="GLYCINE-RICH CELL WALL STRUCTURAL PROTEIN 1.8-LIKE"/>
    <property type="match status" value="1"/>
</dbReference>
<accession>A0A5C7HX07</accession>
<reference evidence="4" key="1">
    <citation type="journal article" date="2019" name="Gigascience">
        <title>De novo genome assembly of the endangered Acer yangbiense, a plant species with extremely small populations endemic to Yunnan Province, China.</title>
        <authorList>
            <person name="Yang J."/>
            <person name="Wariss H.M."/>
            <person name="Tao L."/>
            <person name="Zhang R."/>
            <person name="Yun Q."/>
            <person name="Hollingsworth P."/>
            <person name="Dao Z."/>
            <person name="Luo G."/>
            <person name="Guo H."/>
            <person name="Ma Y."/>
            <person name="Sun W."/>
        </authorList>
    </citation>
    <scope>NUCLEOTIDE SEQUENCE [LARGE SCALE GENOMIC DNA]</scope>
    <source>
        <strain evidence="4">cv. Malutang</strain>
    </source>
</reference>
<organism evidence="3 4">
    <name type="scientific">Acer yangbiense</name>
    <dbReference type="NCBI Taxonomy" id="1000413"/>
    <lineage>
        <taxon>Eukaryota</taxon>
        <taxon>Viridiplantae</taxon>
        <taxon>Streptophyta</taxon>
        <taxon>Embryophyta</taxon>
        <taxon>Tracheophyta</taxon>
        <taxon>Spermatophyta</taxon>
        <taxon>Magnoliopsida</taxon>
        <taxon>eudicotyledons</taxon>
        <taxon>Gunneridae</taxon>
        <taxon>Pentapetalae</taxon>
        <taxon>rosids</taxon>
        <taxon>malvids</taxon>
        <taxon>Sapindales</taxon>
        <taxon>Sapindaceae</taxon>
        <taxon>Hippocastanoideae</taxon>
        <taxon>Acereae</taxon>
        <taxon>Acer</taxon>
    </lineage>
</organism>
<evidence type="ECO:0000256" key="1">
    <source>
        <dbReference type="SAM" id="MobiDB-lite"/>
    </source>
</evidence>
<dbReference type="PANTHER" id="PTHR31286:SF167">
    <property type="entry name" value="OS09G0268800 PROTEIN"/>
    <property type="match status" value="1"/>
</dbReference>
<name>A0A5C7HX07_9ROSI</name>
<evidence type="ECO:0000259" key="2">
    <source>
        <dbReference type="Pfam" id="PF14111"/>
    </source>
</evidence>
<dbReference type="OrthoDB" id="2219495at2759"/>
<gene>
    <name evidence="3" type="ORF">EZV62_015265</name>
</gene>
<dbReference type="Pfam" id="PF14111">
    <property type="entry name" value="DUF4283"/>
    <property type="match status" value="1"/>
</dbReference>
<proteinExistence type="predicted"/>
<keyword evidence="4" id="KW-1185">Reference proteome</keyword>
<feature type="region of interest" description="Disordered" evidence="1">
    <location>
        <begin position="305"/>
        <end position="342"/>
    </location>
</feature>
<protein>
    <recommendedName>
        <fullName evidence="2">DUF4283 domain-containing protein</fullName>
    </recommendedName>
</protein>
<feature type="domain" description="DUF4283" evidence="2">
    <location>
        <begin position="86"/>
        <end position="160"/>
    </location>
</feature>
<dbReference type="Proteomes" id="UP000323000">
    <property type="component" value="Chromosome 6"/>
</dbReference>
<dbReference type="AlphaFoldDB" id="A0A5C7HX07"/>